<evidence type="ECO:0000313" key="3">
    <source>
        <dbReference type="Proteomes" id="UP000799757"/>
    </source>
</evidence>
<gene>
    <name evidence="2" type="ORF">K505DRAFT_321182</name>
</gene>
<dbReference type="InterPro" id="IPR006076">
    <property type="entry name" value="FAD-dep_OxRdtase"/>
</dbReference>
<dbReference type="PANTHER" id="PTHR13847:SF279">
    <property type="entry name" value="FAD DEPENDENT OXIDOREDUCTASE DOMAIN-CONTAINING PROTEIN-RELATED"/>
    <property type="match status" value="1"/>
</dbReference>
<reference evidence="2" key="1">
    <citation type="journal article" date="2020" name="Stud. Mycol.">
        <title>101 Dothideomycetes genomes: a test case for predicting lifestyles and emergence of pathogens.</title>
        <authorList>
            <person name="Haridas S."/>
            <person name="Albert R."/>
            <person name="Binder M."/>
            <person name="Bloem J."/>
            <person name="Labutti K."/>
            <person name="Salamov A."/>
            <person name="Andreopoulos B."/>
            <person name="Baker S."/>
            <person name="Barry K."/>
            <person name="Bills G."/>
            <person name="Bluhm B."/>
            <person name="Cannon C."/>
            <person name="Castanera R."/>
            <person name="Culley D."/>
            <person name="Daum C."/>
            <person name="Ezra D."/>
            <person name="Gonzalez J."/>
            <person name="Henrissat B."/>
            <person name="Kuo A."/>
            <person name="Liang C."/>
            <person name="Lipzen A."/>
            <person name="Lutzoni F."/>
            <person name="Magnuson J."/>
            <person name="Mondo S."/>
            <person name="Nolan M."/>
            <person name="Ohm R."/>
            <person name="Pangilinan J."/>
            <person name="Park H.-J."/>
            <person name="Ramirez L."/>
            <person name="Alfaro M."/>
            <person name="Sun H."/>
            <person name="Tritt A."/>
            <person name="Yoshinaga Y."/>
            <person name="Zwiers L.-H."/>
            <person name="Turgeon B."/>
            <person name="Goodwin S."/>
            <person name="Spatafora J."/>
            <person name="Crous P."/>
            <person name="Grigoriev I."/>
        </authorList>
    </citation>
    <scope>NUCLEOTIDE SEQUENCE</scope>
    <source>
        <strain evidence="2">CBS 109.77</strain>
    </source>
</reference>
<dbReference type="Pfam" id="PF01266">
    <property type="entry name" value="DAO"/>
    <property type="match status" value="1"/>
</dbReference>
<dbReference type="PANTHER" id="PTHR13847">
    <property type="entry name" value="SARCOSINE DEHYDROGENASE-RELATED"/>
    <property type="match status" value="1"/>
</dbReference>
<dbReference type="Proteomes" id="UP000799757">
    <property type="component" value="Unassembled WGS sequence"/>
</dbReference>
<dbReference type="OrthoDB" id="429143at2759"/>
<dbReference type="Gene3D" id="3.30.9.10">
    <property type="entry name" value="D-Amino Acid Oxidase, subunit A, domain 2"/>
    <property type="match status" value="1"/>
</dbReference>
<organism evidence="2 3">
    <name type="scientific">Melanomma pulvis-pyrius CBS 109.77</name>
    <dbReference type="NCBI Taxonomy" id="1314802"/>
    <lineage>
        <taxon>Eukaryota</taxon>
        <taxon>Fungi</taxon>
        <taxon>Dikarya</taxon>
        <taxon>Ascomycota</taxon>
        <taxon>Pezizomycotina</taxon>
        <taxon>Dothideomycetes</taxon>
        <taxon>Pleosporomycetidae</taxon>
        <taxon>Pleosporales</taxon>
        <taxon>Melanommataceae</taxon>
        <taxon>Melanomma</taxon>
    </lineage>
</organism>
<keyword evidence="3" id="KW-1185">Reference proteome</keyword>
<dbReference type="Gene3D" id="3.50.50.60">
    <property type="entry name" value="FAD/NAD(P)-binding domain"/>
    <property type="match status" value="1"/>
</dbReference>
<proteinExistence type="predicted"/>
<dbReference type="SUPFAM" id="SSF51905">
    <property type="entry name" value="FAD/NAD(P)-binding domain"/>
    <property type="match status" value="1"/>
</dbReference>
<dbReference type="AlphaFoldDB" id="A0A6A6XS20"/>
<dbReference type="EMBL" id="MU001765">
    <property type="protein sequence ID" value="KAF2799376.1"/>
    <property type="molecule type" value="Genomic_DNA"/>
</dbReference>
<evidence type="ECO:0000313" key="2">
    <source>
        <dbReference type="EMBL" id="KAF2799376.1"/>
    </source>
</evidence>
<evidence type="ECO:0000259" key="1">
    <source>
        <dbReference type="Pfam" id="PF01266"/>
    </source>
</evidence>
<feature type="domain" description="FAD dependent oxidoreductase" evidence="1">
    <location>
        <begin position="36"/>
        <end position="413"/>
    </location>
</feature>
<dbReference type="InterPro" id="IPR036188">
    <property type="entry name" value="FAD/NAD-bd_sf"/>
</dbReference>
<dbReference type="GO" id="GO:0005737">
    <property type="term" value="C:cytoplasm"/>
    <property type="evidence" value="ECO:0007669"/>
    <property type="project" value="TreeGrafter"/>
</dbReference>
<sequence length="447" mass="50238">MRQILPVPDPITSYWLSEPHDLSNFRSTPKLPTECDIVIIGSGMAGITVAYHLLQDNESPPHIVIVEARQLCSGATARNGGHAKIKTNTLTSLIPSLGKDIDVLQSYVHGVMDGLKQIVEEEELNCEFELRRSFDVQLVREDSQRLKKIYDESRKAGHKWTKNTAYIEERFVEQVTSIKGATSAFIVPACSFWPYKFVTQLLARLLSRHPDTLNLQTTTPITSVTSTKDGFNLVHTERGIIKTPKVVFATNAYTAGILPQFKDIITPVRGMASHIVPSLPVHPHLSNTYNIDFGLEKGVDYLNPRPDGGIVVGGGKWMFIKDRNSWYNNFDDSVRFPLEVHEYWRSYMQRNFLGWEDSKAEIESTWVGIMGITKDEWPFVGRVPGEKGRWMLAGFNGGGMAMILTAAKAVAKMVRTDCEFEDAAKELGVPVFFRASEDRMKGLRDGR</sequence>
<accession>A0A6A6XS20</accession>
<protein>
    <submittedName>
        <fullName evidence="2">FAD dependent oxidoreductase</fullName>
    </submittedName>
</protein>
<name>A0A6A6XS20_9PLEO</name>